<dbReference type="PIRSF" id="PIRSF035875">
    <property type="entry name" value="RNase_BN"/>
    <property type="match status" value="1"/>
</dbReference>
<reference evidence="7 8" key="1">
    <citation type="submission" date="2019-06" db="EMBL/GenBank/DDBJ databases">
        <title>Description of Kitasatospora acidophila sp. nov. isolated from pine grove soil, and reclassification of Streptomyces novaecaesareae to Kitasatospora novaeceasareae comb. nov.</title>
        <authorList>
            <person name="Kim M.J."/>
        </authorList>
    </citation>
    <scope>NUCLEOTIDE SEQUENCE [LARGE SCALE GENOMIC DNA]</scope>
    <source>
        <strain evidence="7 8">MMS16-CNU292</strain>
    </source>
</reference>
<feature type="transmembrane region" description="Helical" evidence="6">
    <location>
        <begin position="39"/>
        <end position="66"/>
    </location>
</feature>
<evidence type="ECO:0000313" key="7">
    <source>
        <dbReference type="EMBL" id="TQF01895.1"/>
    </source>
</evidence>
<feature type="transmembrane region" description="Helical" evidence="6">
    <location>
        <begin position="103"/>
        <end position="128"/>
    </location>
</feature>
<evidence type="ECO:0000256" key="3">
    <source>
        <dbReference type="ARBA" id="ARBA00022692"/>
    </source>
</evidence>
<feature type="transmembrane region" description="Helical" evidence="6">
    <location>
        <begin position="243"/>
        <end position="268"/>
    </location>
</feature>
<evidence type="ECO:0000313" key="8">
    <source>
        <dbReference type="Proteomes" id="UP000319103"/>
    </source>
</evidence>
<keyword evidence="4 6" id="KW-1133">Transmembrane helix</keyword>
<dbReference type="OrthoDB" id="3349406at2"/>
<organism evidence="7 8">
    <name type="scientific">Kitasatospora acidiphila</name>
    <dbReference type="NCBI Taxonomy" id="2567942"/>
    <lineage>
        <taxon>Bacteria</taxon>
        <taxon>Bacillati</taxon>
        <taxon>Actinomycetota</taxon>
        <taxon>Actinomycetes</taxon>
        <taxon>Kitasatosporales</taxon>
        <taxon>Streptomycetaceae</taxon>
        <taxon>Kitasatospora</taxon>
    </lineage>
</organism>
<evidence type="ECO:0000256" key="1">
    <source>
        <dbReference type="ARBA" id="ARBA00004651"/>
    </source>
</evidence>
<evidence type="ECO:0000256" key="4">
    <source>
        <dbReference type="ARBA" id="ARBA00022989"/>
    </source>
</evidence>
<dbReference type="AlphaFoldDB" id="A0A540VYQ7"/>
<keyword evidence="5 6" id="KW-0472">Membrane</keyword>
<gene>
    <name evidence="7" type="ORF">E6W39_05970</name>
</gene>
<name>A0A540VYQ7_9ACTN</name>
<comment type="caution">
    <text evidence="7">The sequence shown here is derived from an EMBL/GenBank/DDBJ whole genome shotgun (WGS) entry which is preliminary data.</text>
</comment>
<evidence type="ECO:0000256" key="6">
    <source>
        <dbReference type="SAM" id="Phobius"/>
    </source>
</evidence>
<dbReference type="InterPro" id="IPR017039">
    <property type="entry name" value="Virul_fac_BrkB"/>
</dbReference>
<dbReference type="Pfam" id="PF03631">
    <property type="entry name" value="Virul_fac_BrkB"/>
    <property type="match status" value="1"/>
</dbReference>
<dbReference type="RefSeq" id="WP_141632617.1">
    <property type="nucleotide sequence ID" value="NZ_VIGB01000003.1"/>
</dbReference>
<accession>A0A540VYQ7</accession>
<evidence type="ECO:0000256" key="5">
    <source>
        <dbReference type="ARBA" id="ARBA00023136"/>
    </source>
</evidence>
<sequence length="318" mass="34058">MNVFERAVRALDRAQQRSTAPAFAVAVVRKYGDDRGGQLAVLITYFGFVSLIPLLLLLSTALGFALHGHPDAQRAVLDSALADFPIIGSQLRQNVHSVQGNGLAVAIGVLGLLYGALGVAQTLQFAMAQVWNVPGRRRPGYLPRLGRGLLLFVILGSGLAVSTAAAQLTVATVGGPAAGVGGLVLSALLNTGLYLVCFRTLTPRDVTWRRLVPGCLFAGPGWTVLQALGGALVAHQLRHADQIYGFFGTVIGLLSWLYLGAVLTVYAAETNVVLARRLWPRSLIQPPLTGADRKVLTAIARQEERRPEQDIRVRFNDL</sequence>
<dbReference type="EMBL" id="VIGB01000003">
    <property type="protein sequence ID" value="TQF01895.1"/>
    <property type="molecule type" value="Genomic_DNA"/>
</dbReference>
<keyword evidence="8" id="KW-1185">Reference proteome</keyword>
<evidence type="ECO:0000256" key="2">
    <source>
        <dbReference type="ARBA" id="ARBA00022475"/>
    </source>
</evidence>
<feature type="transmembrane region" description="Helical" evidence="6">
    <location>
        <begin position="210"/>
        <end position="237"/>
    </location>
</feature>
<dbReference type="GO" id="GO:0005886">
    <property type="term" value="C:plasma membrane"/>
    <property type="evidence" value="ECO:0007669"/>
    <property type="project" value="UniProtKB-SubCell"/>
</dbReference>
<dbReference type="PANTHER" id="PTHR30213">
    <property type="entry name" value="INNER MEMBRANE PROTEIN YHJD"/>
    <property type="match status" value="1"/>
</dbReference>
<feature type="transmembrane region" description="Helical" evidence="6">
    <location>
        <begin position="149"/>
        <end position="171"/>
    </location>
</feature>
<protein>
    <submittedName>
        <fullName evidence="7">YihY/virulence factor BrkB family protein</fullName>
    </submittedName>
</protein>
<dbReference type="PANTHER" id="PTHR30213:SF1">
    <property type="entry name" value="INNER MEMBRANE PROTEIN YHJD"/>
    <property type="match status" value="1"/>
</dbReference>
<comment type="subcellular location">
    <subcellularLocation>
        <location evidence="1">Cell membrane</location>
        <topology evidence="1">Multi-pass membrane protein</topology>
    </subcellularLocation>
</comment>
<feature type="transmembrane region" description="Helical" evidence="6">
    <location>
        <begin position="177"/>
        <end position="198"/>
    </location>
</feature>
<keyword evidence="3 6" id="KW-0812">Transmembrane</keyword>
<dbReference type="Proteomes" id="UP000319103">
    <property type="component" value="Unassembled WGS sequence"/>
</dbReference>
<proteinExistence type="predicted"/>
<keyword evidence="2" id="KW-1003">Cell membrane</keyword>